<evidence type="ECO:0000313" key="3">
    <source>
        <dbReference type="Proteomes" id="UP000738359"/>
    </source>
</evidence>
<protein>
    <submittedName>
        <fullName evidence="2">Uncharacterized protein</fullName>
    </submittedName>
</protein>
<dbReference type="PANTHER" id="PTHR47679:SF2">
    <property type="entry name" value="C-TERMINAL OF ROC (COR) DOMAIN-CONTAINING PROTEIN"/>
    <property type="match status" value="1"/>
</dbReference>
<dbReference type="EMBL" id="JAAAHY010000002">
    <property type="protein sequence ID" value="KAF9968833.1"/>
    <property type="molecule type" value="Genomic_DNA"/>
</dbReference>
<dbReference type="InterPro" id="IPR001611">
    <property type="entry name" value="Leu-rich_rpt"/>
</dbReference>
<dbReference type="OrthoDB" id="120976at2759"/>
<dbReference type="PANTHER" id="PTHR47679">
    <property type="entry name" value="PROTEIN TORNADO 1"/>
    <property type="match status" value="1"/>
</dbReference>
<keyword evidence="1" id="KW-0175">Coiled coil</keyword>
<dbReference type="Proteomes" id="UP000738359">
    <property type="component" value="Unassembled WGS sequence"/>
</dbReference>
<dbReference type="InterPro" id="IPR032675">
    <property type="entry name" value="LRR_dom_sf"/>
</dbReference>
<evidence type="ECO:0000313" key="2">
    <source>
        <dbReference type="EMBL" id="KAF9968833.1"/>
    </source>
</evidence>
<comment type="caution">
    <text evidence="2">The sequence shown here is derived from an EMBL/GenBank/DDBJ whole genome shotgun (WGS) entry which is preliminary data.</text>
</comment>
<dbReference type="AlphaFoldDB" id="A0A9P6M6T7"/>
<name>A0A9P6M6T7_MORAP</name>
<dbReference type="SUPFAM" id="SSF52047">
    <property type="entry name" value="RNI-like"/>
    <property type="match status" value="1"/>
</dbReference>
<dbReference type="SMART" id="SM00368">
    <property type="entry name" value="LRR_RI"/>
    <property type="match status" value="6"/>
</dbReference>
<feature type="coiled-coil region" evidence="1">
    <location>
        <begin position="143"/>
        <end position="191"/>
    </location>
</feature>
<organism evidence="2 3">
    <name type="scientific">Mortierella alpina</name>
    <name type="common">Oleaginous fungus</name>
    <name type="synonym">Mortierella renispora</name>
    <dbReference type="NCBI Taxonomy" id="64518"/>
    <lineage>
        <taxon>Eukaryota</taxon>
        <taxon>Fungi</taxon>
        <taxon>Fungi incertae sedis</taxon>
        <taxon>Mucoromycota</taxon>
        <taxon>Mortierellomycotina</taxon>
        <taxon>Mortierellomycetes</taxon>
        <taxon>Mortierellales</taxon>
        <taxon>Mortierellaceae</taxon>
        <taxon>Mortierella</taxon>
    </lineage>
</organism>
<evidence type="ECO:0000256" key="1">
    <source>
        <dbReference type="SAM" id="Coils"/>
    </source>
</evidence>
<keyword evidence="3" id="KW-1185">Reference proteome</keyword>
<gene>
    <name evidence="2" type="ORF">BGZ70_003571</name>
</gene>
<dbReference type="Gene3D" id="3.80.10.10">
    <property type="entry name" value="Ribonuclease Inhibitor"/>
    <property type="match status" value="2"/>
</dbReference>
<dbReference type="Pfam" id="PF13516">
    <property type="entry name" value="LRR_6"/>
    <property type="match status" value="2"/>
</dbReference>
<proteinExistence type="predicted"/>
<sequence length="1086" mass="121578">MAQERQAVQLNHIVKEVVVRKDVDGRSCVLLEDIRDAFSDFGDEFELRGAPVPYLEDEHCERLFPKRIAYYPGETLTVVPRSRGDLEALLAPGTTLTPVASPLLSTDGSPYLGSEGASAFEETLYGLFDTHYQRMHTDQEHSTREIMRELHDVQEQLSRLQLELQTSQARNEEQARENQALHLRVIELQNEALHRMTVLQTSVQAVLTQTFELHEYPSPRLFIVLPEVGSQGLNSAPILGNFVSVKFRLYFLCECGLHTSPMGPHQMNHIHIARHEGYEISRPTEFFRKFGPHVLRLLHVIKYGLVIAGLAIPALSAISAVDLPEHLAGDLENRIEICTRYLSAYQDSMDWDDTPGIDNGEHVQNRANKRRLVESDDNAYRGAAKDGFIPIEGADLRRLGTFLDRNDQDRSLGNLFRTVDEHGHVRWICLDHYHSTYHQRQDREFESEIRQNFGRFDKHLGVVSVTLSSSESMVSFFGAMTRAGGFNELDLHLCNFVYQDLKALGDALHKTNVSKLTLTCHEYREIASMGKRKLTALIKIMNTGKIRHFHFRDIKDLIPARGIQIPKCMPAVRSLELTGVSLKEGHEVFLELLRSCKNLLVLRLSEISLKSHRLEAVIKGIESCRNLTVLALRSCELSPDGAESLGLCLKSQVSLRELDLVNNLLDDSGCCAIIDAVGGRLEKLQLRNAGFGDDSAVALDRVVCADRLKCLDISDSVNTLGREGIRSITRLISRLHCAELMLPRIQEPADDHYSRIMRAVDLSNLEHLEMEGSECGDLTAAVLAAKFSDPNQACLAIATLKLALPRITLDGAQQLLASLRDFADVTVSFSNSNLFSQAGSDLAQVLDMFRNGCSRVTTLNLKDTGMADDVAFLLCEALQQTGPSNRLSSLDVSENKLTPVGGEMLLNCLHDNQVLHTLWIASPSFEHPSSMGLAVQRILEANMTLRRLSVSHVGLRELTLGLSANASALRSIKVQHINGEVDDIIAFGDFLKSDRNTLLRLVVRRARTCDSEPVLKHLSQCLKRNKTILDLQWEFEAGYEADSDILREHLERNRAEWRKRPGARIEDLATAGIDQYTARAIRGGVE</sequence>
<accession>A0A9P6M6T7</accession>
<reference evidence="2" key="1">
    <citation type="journal article" date="2020" name="Fungal Divers.">
        <title>Resolving the Mortierellaceae phylogeny through synthesis of multi-gene phylogenetics and phylogenomics.</title>
        <authorList>
            <person name="Vandepol N."/>
            <person name="Liber J."/>
            <person name="Desiro A."/>
            <person name="Na H."/>
            <person name="Kennedy M."/>
            <person name="Barry K."/>
            <person name="Grigoriev I.V."/>
            <person name="Miller A.N."/>
            <person name="O'Donnell K."/>
            <person name="Stajich J.E."/>
            <person name="Bonito G."/>
        </authorList>
    </citation>
    <scope>NUCLEOTIDE SEQUENCE</scope>
    <source>
        <strain evidence="2">CK1249</strain>
    </source>
</reference>